<comment type="cofactor">
    <cofactor evidence="1">
        <name>Mg(2+)</name>
        <dbReference type="ChEBI" id="CHEBI:18420"/>
    </cofactor>
</comment>
<evidence type="ECO:0000256" key="9">
    <source>
        <dbReference type="ARBA" id="ARBA00023204"/>
    </source>
</evidence>
<dbReference type="CDD" id="cd03425">
    <property type="entry name" value="NUDIX_MutT_NudA_like"/>
    <property type="match status" value="1"/>
</dbReference>
<dbReference type="EMBL" id="WSLF01000010">
    <property type="protein sequence ID" value="KAE9632956.1"/>
    <property type="molecule type" value="Genomic_DNA"/>
</dbReference>
<evidence type="ECO:0000256" key="7">
    <source>
        <dbReference type="ARBA" id="ARBA00022801"/>
    </source>
</evidence>
<evidence type="ECO:0000256" key="3">
    <source>
        <dbReference type="ARBA" id="ARBA00022457"/>
    </source>
</evidence>
<dbReference type="GO" id="GO:0006260">
    <property type="term" value="P:DNA replication"/>
    <property type="evidence" value="ECO:0007669"/>
    <property type="project" value="UniProtKB-KW"/>
</dbReference>
<dbReference type="InterPro" id="IPR015797">
    <property type="entry name" value="NUDIX_hydrolase-like_dom_sf"/>
</dbReference>
<evidence type="ECO:0000313" key="14">
    <source>
        <dbReference type="Proteomes" id="UP000483018"/>
    </source>
</evidence>
<dbReference type="InterPro" id="IPR020476">
    <property type="entry name" value="Nudix_hydrolase"/>
</dbReference>
<proteinExistence type="inferred from homology"/>
<dbReference type="GO" id="GO:0035539">
    <property type="term" value="F:8-oxo-7,8-dihydrodeoxyguanosine triphosphate pyrophosphatase activity"/>
    <property type="evidence" value="ECO:0007669"/>
    <property type="project" value="UniProtKB-EC"/>
</dbReference>
<dbReference type="SUPFAM" id="SSF55811">
    <property type="entry name" value="Nudix"/>
    <property type="match status" value="1"/>
</dbReference>
<sequence length="134" mass="15869">MKNYVVTAAIIINKNQILCMQRGDGKYVYIANKFEFPGGKVDDGETYEESLARELMEEMDLKVDVKAEDYFMTVEHDYPDFHITLRSYICHVDTREFNMKEHKSFKWLDIKDLKTVEWPAADYPIVEKLQKTMK</sequence>
<evidence type="ECO:0000256" key="11">
    <source>
        <dbReference type="ARBA" id="ARBA00038905"/>
    </source>
</evidence>
<dbReference type="GO" id="GO:0044715">
    <property type="term" value="F:8-oxo-dGDP phosphatase activity"/>
    <property type="evidence" value="ECO:0007669"/>
    <property type="project" value="TreeGrafter"/>
</dbReference>
<keyword evidence="3" id="KW-0515">Mutator protein</keyword>
<evidence type="ECO:0000256" key="10">
    <source>
        <dbReference type="ARBA" id="ARBA00035861"/>
    </source>
</evidence>
<evidence type="ECO:0000313" key="13">
    <source>
        <dbReference type="EMBL" id="KAE9632956.1"/>
    </source>
</evidence>
<gene>
    <name evidence="13" type="ORF">GND95_10575</name>
</gene>
<keyword evidence="6" id="KW-0227">DNA damage</keyword>
<feature type="domain" description="Nudix hydrolase" evidence="12">
    <location>
        <begin position="2"/>
        <end position="133"/>
    </location>
</feature>
<dbReference type="InterPro" id="IPR029119">
    <property type="entry name" value="MutY_C"/>
</dbReference>
<dbReference type="GO" id="GO:0006281">
    <property type="term" value="P:DNA repair"/>
    <property type="evidence" value="ECO:0007669"/>
    <property type="project" value="UniProtKB-KW"/>
</dbReference>
<evidence type="ECO:0000256" key="5">
    <source>
        <dbReference type="ARBA" id="ARBA00022723"/>
    </source>
</evidence>
<dbReference type="InterPro" id="IPR047127">
    <property type="entry name" value="MutT-like"/>
</dbReference>
<dbReference type="GO" id="GO:0046872">
    <property type="term" value="F:metal ion binding"/>
    <property type="evidence" value="ECO:0007669"/>
    <property type="project" value="UniProtKB-KW"/>
</dbReference>
<dbReference type="PRINTS" id="PR00502">
    <property type="entry name" value="NUDIXFAMILY"/>
</dbReference>
<keyword evidence="8" id="KW-0460">Magnesium</keyword>
<protein>
    <recommendedName>
        <fullName evidence="11">8-oxo-dGTP diphosphatase</fullName>
        <ecNumber evidence="11">3.6.1.55</ecNumber>
    </recommendedName>
</protein>
<comment type="catalytic activity">
    <reaction evidence="10">
        <text>8-oxo-dGTP + H2O = 8-oxo-dGMP + diphosphate + H(+)</text>
        <dbReference type="Rhea" id="RHEA:31575"/>
        <dbReference type="ChEBI" id="CHEBI:15377"/>
        <dbReference type="ChEBI" id="CHEBI:15378"/>
        <dbReference type="ChEBI" id="CHEBI:33019"/>
        <dbReference type="ChEBI" id="CHEBI:63224"/>
        <dbReference type="ChEBI" id="CHEBI:77896"/>
        <dbReference type="EC" id="3.6.1.55"/>
    </reaction>
</comment>
<evidence type="ECO:0000256" key="8">
    <source>
        <dbReference type="ARBA" id="ARBA00022842"/>
    </source>
</evidence>
<dbReference type="PANTHER" id="PTHR47707:SF1">
    <property type="entry name" value="NUDIX HYDROLASE FAMILY PROTEIN"/>
    <property type="match status" value="1"/>
</dbReference>
<name>A0A7C8LH44_9FIRM</name>
<evidence type="ECO:0000256" key="6">
    <source>
        <dbReference type="ARBA" id="ARBA00022763"/>
    </source>
</evidence>
<reference evidence="13 14" key="1">
    <citation type="submission" date="2019-12" db="EMBL/GenBank/DDBJ databases">
        <title>Defluviitalea raffinosedens, isolated from a biogas fermenter, genome sequencing and characterization.</title>
        <authorList>
            <person name="Rettenmaier R."/>
            <person name="Schneider M."/>
            <person name="Neuhaus K."/>
            <person name="Liebl W."/>
            <person name="Zverlov V."/>
        </authorList>
    </citation>
    <scope>NUCLEOTIDE SEQUENCE [LARGE SCALE GENOMIC DNA]</scope>
    <source>
        <strain evidence="13 14">249c-K6</strain>
    </source>
</reference>
<dbReference type="Gene3D" id="3.90.79.10">
    <property type="entry name" value="Nucleoside Triphosphate Pyrophosphohydrolase"/>
    <property type="match status" value="1"/>
</dbReference>
<evidence type="ECO:0000256" key="1">
    <source>
        <dbReference type="ARBA" id="ARBA00001946"/>
    </source>
</evidence>
<dbReference type="PANTHER" id="PTHR47707">
    <property type="entry name" value="8-OXO-DGTP DIPHOSPHATASE"/>
    <property type="match status" value="1"/>
</dbReference>
<evidence type="ECO:0000259" key="12">
    <source>
        <dbReference type="PROSITE" id="PS51462"/>
    </source>
</evidence>
<dbReference type="GO" id="GO:0044716">
    <property type="term" value="F:8-oxo-GDP phosphatase activity"/>
    <property type="evidence" value="ECO:0007669"/>
    <property type="project" value="TreeGrafter"/>
</dbReference>
<keyword evidence="4" id="KW-0235">DNA replication</keyword>
<keyword evidence="14" id="KW-1185">Reference proteome</keyword>
<keyword evidence="5" id="KW-0479">Metal-binding</keyword>
<dbReference type="EC" id="3.6.1.55" evidence="11"/>
<dbReference type="AlphaFoldDB" id="A0A7C8LH44"/>
<dbReference type="GO" id="GO:0008413">
    <property type="term" value="F:8-oxo-7,8-dihydroguanosine triphosphate pyrophosphatase activity"/>
    <property type="evidence" value="ECO:0007669"/>
    <property type="project" value="TreeGrafter"/>
</dbReference>
<dbReference type="PROSITE" id="PS51462">
    <property type="entry name" value="NUDIX"/>
    <property type="match status" value="1"/>
</dbReference>
<evidence type="ECO:0000256" key="4">
    <source>
        <dbReference type="ARBA" id="ARBA00022705"/>
    </source>
</evidence>
<comment type="similarity">
    <text evidence="2">Belongs to the Nudix hydrolase family.</text>
</comment>
<accession>A0A7C8LH44</accession>
<dbReference type="Proteomes" id="UP000483018">
    <property type="component" value="Unassembled WGS sequence"/>
</dbReference>
<dbReference type="OrthoDB" id="9810648at2"/>
<comment type="caution">
    <text evidence="13">The sequence shown here is derived from an EMBL/GenBank/DDBJ whole genome shotgun (WGS) entry which is preliminary data.</text>
</comment>
<evidence type="ECO:0000256" key="2">
    <source>
        <dbReference type="ARBA" id="ARBA00005582"/>
    </source>
</evidence>
<dbReference type="InterPro" id="IPR000086">
    <property type="entry name" value="NUDIX_hydrolase_dom"/>
</dbReference>
<keyword evidence="7" id="KW-0378">Hydrolase</keyword>
<organism evidence="13 14">
    <name type="scientific">Defluviitalea raffinosedens</name>
    <dbReference type="NCBI Taxonomy" id="1450156"/>
    <lineage>
        <taxon>Bacteria</taxon>
        <taxon>Bacillati</taxon>
        <taxon>Bacillota</taxon>
        <taxon>Clostridia</taxon>
        <taxon>Lachnospirales</taxon>
        <taxon>Defluviitaleaceae</taxon>
        <taxon>Defluviitalea</taxon>
    </lineage>
</organism>
<dbReference type="Pfam" id="PF14815">
    <property type="entry name" value="NUDIX_4"/>
    <property type="match status" value="1"/>
</dbReference>
<keyword evidence="9" id="KW-0234">DNA repair</keyword>